<proteinExistence type="predicted"/>
<keyword evidence="9" id="KW-1185">Reference proteome</keyword>
<dbReference type="InterPro" id="IPR003439">
    <property type="entry name" value="ABC_transporter-like_ATP-bd"/>
</dbReference>
<evidence type="ECO:0000259" key="7">
    <source>
        <dbReference type="PROSITE" id="PS50929"/>
    </source>
</evidence>
<feature type="compositionally biased region" description="Polar residues" evidence="5">
    <location>
        <begin position="282"/>
        <end position="294"/>
    </location>
</feature>
<evidence type="ECO:0000256" key="3">
    <source>
        <dbReference type="ARBA" id="ARBA00022989"/>
    </source>
</evidence>
<feature type="compositionally biased region" description="Polar residues" evidence="5">
    <location>
        <begin position="588"/>
        <end position="597"/>
    </location>
</feature>
<dbReference type="GO" id="GO:0140359">
    <property type="term" value="F:ABC-type transporter activity"/>
    <property type="evidence" value="ECO:0007669"/>
    <property type="project" value="InterPro"/>
</dbReference>
<dbReference type="GO" id="GO:0005524">
    <property type="term" value="F:ATP binding"/>
    <property type="evidence" value="ECO:0007669"/>
    <property type="project" value="InterPro"/>
</dbReference>
<feature type="non-terminal residue" evidence="8">
    <location>
        <position position="1080"/>
    </location>
</feature>
<dbReference type="PROSITE" id="PS50929">
    <property type="entry name" value="ABC_TM1F"/>
    <property type="match status" value="1"/>
</dbReference>
<protein>
    <recommendedName>
        <fullName evidence="7">ABC transmembrane type-1 domain-containing protein</fullName>
    </recommendedName>
</protein>
<dbReference type="GO" id="GO:0016020">
    <property type="term" value="C:membrane"/>
    <property type="evidence" value="ECO:0007669"/>
    <property type="project" value="UniProtKB-SubCell"/>
</dbReference>
<dbReference type="PANTHER" id="PTHR24221:SF654">
    <property type="entry name" value="ATP-BINDING CASSETTE SUB-FAMILY B MEMBER 6"/>
    <property type="match status" value="1"/>
</dbReference>
<feature type="region of interest" description="Disordered" evidence="5">
    <location>
        <begin position="579"/>
        <end position="631"/>
    </location>
</feature>
<dbReference type="InterPro" id="IPR036640">
    <property type="entry name" value="ABC1_TM_sf"/>
</dbReference>
<gene>
    <name evidence="8" type="ORF">CYMTET_20388</name>
</gene>
<dbReference type="Gene3D" id="3.40.50.300">
    <property type="entry name" value="P-loop containing nucleotide triphosphate hydrolases"/>
    <property type="match status" value="1"/>
</dbReference>
<evidence type="ECO:0000256" key="5">
    <source>
        <dbReference type="SAM" id="MobiDB-lite"/>
    </source>
</evidence>
<feature type="region of interest" description="Disordered" evidence="5">
    <location>
        <begin position="271"/>
        <end position="296"/>
    </location>
</feature>
<comment type="subcellular location">
    <subcellularLocation>
        <location evidence="1">Membrane</location>
        <topology evidence="1">Multi-pass membrane protein</topology>
    </subcellularLocation>
</comment>
<evidence type="ECO:0000256" key="4">
    <source>
        <dbReference type="ARBA" id="ARBA00023136"/>
    </source>
</evidence>
<dbReference type="Proteomes" id="UP001190700">
    <property type="component" value="Unassembled WGS sequence"/>
</dbReference>
<dbReference type="Pfam" id="PF00005">
    <property type="entry name" value="ABC_tran"/>
    <property type="match status" value="1"/>
</dbReference>
<dbReference type="AlphaFoldDB" id="A0AAE0L4C3"/>
<dbReference type="InterPro" id="IPR027417">
    <property type="entry name" value="P-loop_NTPase"/>
</dbReference>
<evidence type="ECO:0000256" key="1">
    <source>
        <dbReference type="ARBA" id="ARBA00004141"/>
    </source>
</evidence>
<feature type="transmembrane region" description="Helical" evidence="6">
    <location>
        <begin position="890"/>
        <end position="909"/>
    </location>
</feature>
<dbReference type="GO" id="GO:0016887">
    <property type="term" value="F:ATP hydrolysis activity"/>
    <property type="evidence" value="ECO:0007669"/>
    <property type="project" value="InterPro"/>
</dbReference>
<evidence type="ECO:0000256" key="2">
    <source>
        <dbReference type="ARBA" id="ARBA00022692"/>
    </source>
</evidence>
<organism evidence="8 9">
    <name type="scientific">Cymbomonas tetramitiformis</name>
    <dbReference type="NCBI Taxonomy" id="36881"/>
    <lineage>
        <taxon>Eukaryota</taxon>
        <taxon>Viridiplantae</taxon>
        <taxon>Chlorophyta</taxon>
        <taxon>Pyramimonadophyceae</taxon>
        <taxon>Pyramimonadales</taxon>
        <taxon>Pyramimonadaceae</taxon>
        <taxon>Cymbomonas</taxon>
    </lineage>
</organism>
<keyword evidence="2 6" id="KW-0812">Transmembrane</keyword>
<feature type="domain" description="ABC transmembrane type-1" evidence="7">
    <location>
        <begin position="741"/>
        <end position="942"/>
    </location>
</feature>
<dbReference type="Gene3D" id="1.20.1560.10">
    <property type="entry name" value="ABC transporter type 1, transmembrane domain"/>
    <property type="match status" value="1"/>
</dbReference>
<dbReference type="SUPFAM" id="SSF90123">
    <property type="entry name" value="ABC transporter transmembrane region"/>
    <property type="match status" value="1"/>
</dbReference>
<dbReference type="GO" id="GO:0034040">
    <property type="term" value="F:ATPase-coupled lipid transmembrane transporter activity"/>
    <property type="evidence" value="ECO:0007669"/>
    <property type="project" value="TreeGrafter"/>
</dbReference>
<dbReference type="SUPFAM" id="SSF52540">
    <property type="entry name" value="P-loop containing nucleoside triphosphate hydrolases"/>
    <property type="match status" value="1"/>
</dbReference>
<reference evidence="8 9" key="1">
    <citation type="journal article" date="2015" name="Genome Biol. Evol.">
        <title>Comparative Genomics of a Bacterivorous Green Alga Reveals Evolutionary Causalities and Consequences of Phago-Mixotrophic Mode of Nutrition.</title>
        <authorList>
            <person name="Burns J.A."/>
            <person name="Paasch A."/>
            <person name="Narechania A."/>
            <person name="Kim E."/>
        </authorList>
    </citation>
    <scope>NUCLEOTIDE SEQUENCE [LARGE SCALE GENOMIC DNA]</scope>
    <source>
        <strain evidence="8 9">PLY_AMNH</strain>
    </source>
</reference>
<dbReference type="EMBL" id="LGRX02009911">
    <property type="protein sequence ID" value="KAK3271250.1"/>
    <property type="molecule type" value="Genomic_DNA"/>
</dbReference>
<dbReference type="InterPro" id="IPR039421">
    <property type="entry name" value="Type_1_exporter"/>
</dbReference>
<comment type="caution">
    <text evidence="8">The sequence shown here is derived from an EMBL/GenBank/DDBJ whole genome shotgun (WGS) entry which is preliminary data.</text>
</comment>
<keyword evidence="4 6" id="KW-0472">Membrane</keyword>
<sequence>MIYLPSSALTNGYFLAKEVMASLPNDTKEQWEGGAPKWDTAGPRAGVALAPLVFPNGTTTPTLSGEMETVYEISPRSDATSPRSEVVVAGLLSEETSPRSVVIVTGPESTSTSPATLDNTAEANESSLSLVLFEVDAREADVEHTQEAESDEPRHTSWDLKSGTVVTCEFNETGYHNPEEQHELLWDTTKHLMKTGFQRTLQTKNFVLYSRDEDGIESNVAQRLDRFHEVLEDSELVDQSPAARKFLASPVYAYLVNTNARLHKIEDPFAESKLSQRRQRHASGSTSTGKSPANSGFGKIRQVVNVAGTLGSSVAGSLGSVLSPHFAREETPEEDLGELLSDCILPAFVTGVPVVGQKHDAPIVILARSIYEVELGLCVLCLAGGSPNALSCSSLFFATGWRLHVLNHLSPEPLSDFEGSSLEEVLQGQCSTALYDRYATLFTSLLLARKHGAANYLLVAQDECRDVTSQTSPKLDILKTLEKATLGFLKLTLKDMAPLIESEEQKVQHKLAESRTFVPHFVAEKGLKLSDTRSWMMPVRFLTKIETPLKLEEASKKDEDEEGELGLFRLATFGRSAKDSQRVHPVGDSSTHNSSPTEIPVDRPQFGEVSNKEAIEETESNKAASEPEEEDANMATTWEVIAFTFLWLWEFESSNALVCFGAVSYQAAFAATQILLVNLLVSEEVVGNGEDVSPDFMLMSCYVLALLVSSMANIRSQYVLANALPSGGGFIPAVQHMYVVHVCNLSQTYLDTIPKAEIQSVIENSVTQMNLNIDALFFLMLAIGQLTSVLAVLFVIFPPMALLVLCLLPIFALISRGKSGQVGTESLKLTESKRDFSNCMYEMIGATVPNKLMGKPQIMMERLQDGASLVEDGYDRVDLRVSENVRNMNFSSLLLLLSNIILGVVMMGVGDIDAAAFISFVMGVQSMMDIIKTTAGLFAYFQVSRGSLSDMMRLARASIDDPPPGKVVDPLSQYAIEMSNMDFSYGAARGEVSNKPQMAIPLARFPAGKKVGVVGKSGSGKSTLMKLINGVYKPTNGKLYYFGVEDTSVYTPNLISVIEQEVLLFDGTIKQNLLWSVGEK</sequence>
<evidence type="ECO:0000313" key="8">
    <source>
        <dbReference type="EMBL" id="KAK3271250.1"/>
    </source>
</evidence>
<dbReference type="InterPro" id="IPR011527">
    <property type="entry name" value="ABC1_TM_dom"/>
</dbReference>
<evidence type="ECO:0000256" key="6">
    <source>
        <dbReference type="SAM" id="Phobius"/>
    </source>
</evidence>
<name>A0AAE0L4C3_9CHLO</name>
<accession>A0AAE0L4C3</accession>
<dbReference type="PANTHER" id="PTHR24221">
    <property type="entry name" value="ATP-BINDING CASSETTE SUB-FAMILY B"/>
    <property type="match status" value="1"/>
</dbReference>
<keyword evidence="3 6" id="KW-1133">Transmembrane helix</keyword>
<evidence type="ECO:0000313" key="9">
    <source>
        <dbReference type="Proteomes" id="UP001190700"/>
    </source>
</evidence>